<keyword evidence="6" id="KW-1185">Reference proteome</keyword>
<feature type="domain" description="F-box" evidence="4">
    <location>
        <begin position="7"/>
        <end position="53"/>
    </location>
</feature>
<gene>
    <name evidence="5" type="ORF">WHR41_03956</name>
</gene>
<evidence type="ECO:0000256" key="1">
    <source>
        <dbReference type="ARBA" id="ARBA00004906"/>
    </source>
</evidence>
<dbReference type="PANTHER" id="PTHR10706:SF130">
    <property type="entry name" value="F-BOX ONLY PROTEIN 31"/>
    <property type="match status" value="1"/>
</dbReference>
<dbReference type="InterPro" id="IPR036047">
    <property type="entry name" value="F-box-like_dom_sf"/>
</dbReference>
<feature type="compositionally biased region" description="Basic and acidic residues" evidence="3">
    <location>
        <begin position="399"/>
        <end position="410"/>
    </location>
</feature>
<evidence type="ECO:0000259" key="4">
    <source>
        <dbReference type="PROSITE" id="PS50181"/>
    </source>
</evidence>
<evidence type="ECO:0000256" key="2">
    <source>
        <dbReference type="ARBA" id="ARBA00022786"/>
    </source>
</evidence>
<evidence type="ECO:0000313" key="6">
    <source>
        <dbReference type="Proteomes" id="UP000803884"/>
    </source>
</evidence>
<dbReference type="Proteomes" id="UP000803884">
    <property type="component" value="Unassembled WGS sequence"/>
</dbReference>
<comment type="caution">
    <text evidence="5">The sequence shown here is derived from an EMBL/GenBank/DDBJ whole genome shotgun (WGS) entry which is preliminary data.</text>
</comment>
<feature type="region of interest" description="Disordered" evidence="3">
    <location>
        <begin position="378"/>
        <end position="410"/>
    </location>
</feature>
<evidence type="ECO:0000256" key="3">
    <source>
        <dbReference type="SAM" id="MobiDB-lite"/>
    </source>
</evidence>
<dbReference type="Pfam" id="PF12014">
    <property type="entry name" value="Cyclin_D1_bind"/>
    <property type="match status" value="1"/>
</dbReference>
<keyword evidence="2" id="KW-0833">Ubl conjugation pathway</keyword>
<dbReference type="AlphaFoldDB" id="A0AB34KVR0"/>
<dbReference type="PANTHER" id="PTHR10706">
    <property type="entry name" value="F-BOX FAMILY PROTEIN"/>
    <property type="match status" value="1"/>
</dbReference>
<sequence>MEDTQHASPLLALPAELAYHILGYLTPIHLARVACTCRRLRAQAYDDRIWQQLISQNLPKPITEPTPLKHFRDLYITHHPHWFLPKYRIWFADTEPNGKLLVARYDERRGCIEAYAVTAVRGRHEIEFWEKDTDVIIHSFDPRVSLDLNQPVLKLDVNRLRTNDQSNLDPSDRSPAASSRFSRETLMETFAEAGLYGSFMLTRALPPAAIGPSTAVWPPLRFPADARVRNDSVDGFSSAGHRPSTLGEVSQHNFRLRKWVEYTGRRSSPRIMSFTSPNGLSAAMGLGNYFAGSHAFGGSGLNVRMPEDITTYATLPVECYTPTKEKPWQGIWCGDYSGHGCEFLVVTQPDKADEKPLPSGMDYLREWFSGAISRRGSNSTEASFSSAQEQLESPEDVGIDGRDSPTQDVTDYRDAPSGRLEAIKLTGDPNIPRGEYTFIAPEIGAGGFVRVADEELFRGARVVRSAGHIAARGFREDQYTPSQLIMISENRLAQFWEGFGHISYYQRVDLEALMNV</sequence>
<dbReference type="Pfam" id="PF12937">
    <property type="entry name" value="F-box-like"/>
    <property type="match status" value="1"/>
</dbReference>
<dbReference type="EMBL" id="JAAQHG020000010">
    <property type="protein sequence ID" value="KAL1587373.1"/>
    <property type="molecule type" value="Genomic_DNA"/>
</dbReference>
<proteinExistence type="predicted"/>
<feature type="compositionally biased region" description="Polar residues" evidence="3">
    <location>
        <begin position="378"/>
        <end position="391"/>
    </location>
</feature>
<reference evidence="5 6" key="1">
    <citation type="journal article" date="2020" name="Microbiol. Resour. Announc.">
        <title>Draft Genome Sequence of a Cladosporium Species Isolated from the Mesophotic Ascidian Didemnum maculosum.</title>
        <authorList>
            <person name="Gioti A."/>
            <person name="Siaperas R."/>
            <person name="Nikolaivits E."/>
            <person name="Le Goff G."/>
            <person name="Ouazzani J."/>
            <person name="Kotoulas G."/>
            <person name="Topakas E."/>
        </authorList>
    </citation>
    <scope>NUCLEOTIDE SEQUENCE [LARGE SCALE GENOMIC DNA]</scope>
    <source>
        <strain evidence="5 6">TM138-S3</strain>
    </source>
</reference>
<dbReference type="PROSITE" id="PS50181">
    <property type="entry name" value="FBOX"/>
    <property type="match status" value="1"/>
</dbReference>
<comment type="pathway">
    <text evidence="1">Protein modification; protein ubiquitination.</text>
</comment>
<protein>
    <recommendedName>
        <fullName evidence="4">F-box domain-containing protein</fullName>
    </recommendedName>
</protein>
<dbReference type="SUPFAM" id="SSF81383">
    <property type="entry name" value="F-box domain"/>
    <property type="match status" value="1"/>
</dbReference>
<dbReference type="Gene3D" id="1.20.1280.50">
    <property type="match status" value="1"/>
</dbReference>
<evidence type="ECO:0000313" key="5">
    <source>
        <dbReference type="EMBL" id="KAL1587373.1"/>
    </source>
</evidence>
<dbReference type="InterPro" id="IPR001810">
    <property type="entry name" value="F-box_dom"/>
</dbReference>
<name>A0AB34KVR0_9PEZI</name>
<dbReference type="RefSeq" id="XP_069230478.1">
    <property type="nucleotide sequence ID" value="XM_069372562.1"/>
</dbReference>
<dbReference type="GeneID" id="96005400"/>
<dbReference type="SMART" id="SM00256">
    <property type="entry name" value="FBOX"/>
    <property type="match status" value="1"/>
</dbReference>
<accession>A0AB34KVR0</accession>
<dbReference type="InterPro" id="IPR045048">
    <property type="entry name" value="FBXO31/39"/>
</dbReference>
<organism evidence="5 6">
    <name type="scientific">Cladosporium halotolerans</name>
    <dbReference type="NCBI Taxonomy" id="1052096"/>
    <lineage>
        <taxon>Eukaryota</taxon>
        <taxon>Fungi</taxon>
        <taxon>Dikarya</taxon>
        <taxon>Ascomycota</taxon>
        <taxon>Pezizomycotina</taxon>
        <taxon>Dothideomycetes</taxon>
        <taxon>Dothideomycetidae</taxon>
        <taxon>Cladosporiales</taxon>
        <taxon>Cladosporiaceae</taxon>
        <taxon>Cladosporium</taxon>
    </lineage>
</organism>